<dbReference type="Gene3D" id="1.10.10.60">
    <property type="entry name" value="Homeodomain-like"/>
    <property type="match status" value="1"/>
</dbReference>
<sequence length="190" mass="21247">MNNKGQRIAYRRVSTLIQNTARQLDGMEFDQEFTDKASGKDTKRPQLEAMLKHVRAGDHVFVHSIDRLARNTADLLELVETLTTKGVSLTFVKENLNFTSDRADPFQMLMLSMLGSVATFERAIINERQREGIAIAKSEGKFKGGKAKLSADQAAQLRAKVAEGIPKAKVAREFGISRETLYQYLNQEAA</sequence>
<reference evidence="3" key="1">
    <citation type="submission" date="2022-09" db="EMBL/GenBank/DDBJ databases">
        <title>Isolation and characterization of 3-chlorobenzoate degrading bacteria from soils in Shizuoka.</title>
        <authorList>
            <person name="Ifat A."/>
            <person name="Ogawa N."/>
            <person name="Kimbara K."/>
            <person name="Moriuchi R."/>
            <person name="Dohra H."/>
            <person name="Shintani M."/>
        </authorList>
    </citation>
    <scope>NUCLEOTIDE SEQUENCE</scope>
    <source>
        <strain evidence="3">19CS4-2</strain>
    </source>
</reference>
<feature type="domain" description="Resolvase/invertase-type recombinase catalytic" evidence="2">
    <location>
        <begin position="6"/>
        <end position="140"/>
    </location>
</feature>
<dbReference type="Gene3D" id="3.40.50.1390">
    <property type="entry name" value="Resolvase, N-terminal catalytic domain"/>
    <property type="match status" value="1"/>
</dbReference>
<dbReference type="GO" id="GO:0000150">
    <property type="term" value="F:DNA strand exchange activity"/>
    <property type="evidence" value="ECO:0007669"/>
    <property type="project" value="InterPro"/>
</dbReference>
<dbReference type="PANTHER" id="PTHR30461">
    <property type="entry name" value="DNA-INVERTASE FROM LAMBDOID PROPHAGE"/>
    <property type="match status" value="1"/>
</dbReference>
<evidence type="ECO:0000313" key="4">
    <source>
        <dbReference type="Proteomes" id="UP001055111"/>
    </source>
</evidence>
<name>A0AA37MQY8_9BURK</name>
<dbReference type="CDD" id="cd03768">
    <property type="entry name" value="SR_ResInv"/>
    <property type="match status" value="1"/>
</dbReference>
<accession>A0AA37MQY8</accession>
<dbReference type="InterPro" id="IPR050639">
    <property type="entry name" value="SSR_resolvase"/>
</dbReference>
<evidence type="ECO:0000259" key="2">
    <source>
        <dbReference type="PROSITE" id="PS51736"/>
    </source>
</evidence>
<evidence type="ECO:0000313" key="3">
    <source>
        <dbReference type="EMBL" id="GJH23697.1"/>
    </source>
</evidence>
<dbReference type="SUPFAM" id="SSF46689">
    <property type="entry name" value="Homeodomain-like"/>
    <property type="match status" value="1"/>
</dbReference>
<protein>
    <submittedName>
        <fullName evidence="3">Recombinase family protein</fullName>
    </submittedName>
</protein>
<dbReference type="SUPFAM" id="SSF53041">
    <property type="entry name" value="Resolvase-like"/>
    <property type="match status" value="1"/>
</dbReference>
<dbReference type="GO" id="GO:0003677">
    <property type="term" value="F:DNA binding"/>
    <property type="evidence" value="ECO:0007669"/>
    <property type="project" value="InterPro"/>
</dbReference>
<dbReference type="Proteomes" id="UP001055111">
    <property type="component" value="Unassembled WGS sequence"/>
</dbReference>
<dbReference type="PANTHER" id="PTHR30461:SF26">
    <property type="entry name" value="RESOLVASE HOMOLOG YNEB"/>
    <property type="match status" value="1"/>
</dbReference>
<proteinExistence type="inferred from homology"/>
<dbReference type="Pfam" id="PF00239">
    <property type="entry name" value="Resolvase"/>
    <property type="match status" value="1"/>
</dbReference>
<dbReference type="InterPro" id="IPR006120">
    <property type="entry name" value="Resolvase_HTH_dom"/>
</dbReference>
<dbReference type="AlphaFoldDB" id="A0AA37MQY8"/>
<evidence type="ECO:0000256" key="1">
    <source>
        <dbReference type="ARBA" id="ARBA00009913"/>
    </source>
</evidence>
<dbReference type="EMBL" id="BPUS01000001">
    <property type="protein sequence ID" value="GJH23697.1"/>
    <property type="molecule type" value="Genomic_DNA"/>
</dbReference>
<dbReference type="InterPro" id="IPR036162">
    <property type="entry name" value="Resolvase-like_N_sf"/>
</dbReference>
<comment type="caution">
    <text evidence="3">The sequence shown here is derived from an EMBL/GenBank/DDBJ whole genome shotgun (WGS) entry which is preliminary data.</text>
</comment>
<dbReference type="RefSeq" id="WP_238210065.1">
    <property type="nucleotide sequence ID" value="NZ_BPUS01000001.1"/>
</dbReference>
<gene>
    <name evidence="3" type="ORF">CBA19CS42_04295</name>
</gene>
<dbReference type="Pfam" id="PF02796">
    <property type="entry name" value="HTH_7"/>
    <property type="match status" value="1"/>
</dbReference>
<dbReference type="InterPro" id="IPR009057">
    <property type="entry name" value="Homeodomain-like_sf"/>
</dbReference>
<dbReference type="PROSITE" id="PS51736">
    <property type="entry name" value="RECOMBINASES_3"/>
    <property type="match status" value="1"/>
</dbReference>
<dbReference type="InterPro" id="IPR006119">
    <property type="entry name" value="Resolv_N"/>
</dbReference>
<organism evidence="3 4">
    <name type="scientific">Caballeronia novacaledonica</name>
    <dbReference type="NCBI Taxonomy" id="1544861"/>
    <lineage>
        <taxon>Bacteria</taxon>
        <taxon>Pseudomonadati</taxon>
        <taxon>Pseudomonadota</taxon>
        <taxon>Betaproteobacteria</taxon>
        <taxon>Burkholderiales</taxon>
        <taxon>Burkholderiaceae</taxon>
        <taxon>Caballeronia</taxon>
    </lineage>
</organism>
<dbReference type="CDD" id="cd00569">
    <property type="entry name" value="HTH_Hin_like"/>
    <property type="match status" value="1"/>
</dbReference>
<comment type="similarity">
    <text evidence="1">Belongs to the site-specific recombinase resolvase family.</text>
</comment>
<dbReference type="SMART" id="SM00857">
    <property type="entry name" value="Resolvase"/>
    <property type="match status" value="1"/>
</dbReference>